<feature type="transmembrane region" description="Helical" evidence="7">
    <location>
        <begin position="330"/>
        <end position="350"/>
    </location>
</feature>
<dbReference type="PANTHER" id="PTHR34390">
    <property type="entry name" value="UPF0442 PROTEIN YJJB-RELATED"/>
    <property type="match status" value="1"/>
</dbReference>
<feature type="transmembrane region" description="Helical" evidence="7">
    <location>
        <begin position="204"/>
        <end position="225"/>
    </location>
</feature>
<feature type="transmembrane region" description="Helical" evidence="7">
    <location>
        <begin position="175"/>
        <end position="198"/>
    </location>
</feature>
<dbReference type="Proteomes" id="UP001519325">
    <property type="component" value="Unassembled WGS sequence"/>
</dbReference>
<evidence type="ECO:0000256" key="1">
    <source>
        <dbReference type="ARBA" id="ARBA00004651"/>
    </source>
</evidence>
<dbReference type="RefSeq" id="WP_209893171.1">
    <property type="nucleotide sequence ID" value="NZ_JAGGMR010000001.1"/>
</dbReference>
<evidence type="ECO:0000313" key="9">
    <source>
        <dbReference type="EMBL" id="MBP2191481.1"/>
    </source>
</evidence>
<dbReference type="InterPro" id="IPR050539">
    <property type="entry name" value="ThrE_Dicarb/AminoAcid_Exp"/>
</dbReference>
<evidence type="ECO:0000256" key="5">
    <source>
        <dbReference type="ARBA" id="ARBA00023136"/>
    </source>
</evidence>
<evidence type="ECO:0000256" key="7">
    <source>
        <dbReference type="SAM" id="Phobius"/>
    </source>
</evidence>
<keyword evidence="4 7" id="KW-1133">Transmembrane helix</keyword>
<comment type="similarity">
    <text evidence="6">Belongs to the ThrE exporter (TC 2.A.79) family.</text>
</comment>
<feature type="transmembrane region" description="Helical" evidence="7">
    <location>
        <begin position="123"/>
        <end position="143"/>
    </location>
</feature>
<evidence type="ECO:0000256" key="2">
    <source>
        <dbReference type="ARBA" id="ARBA00022475"/>
    </source>
</evidence>
<dbReference type="Pfam" id="PF06738">
    <property type="entry name" value="ThrE"/>
    <property type="match status" value="2"/>
</dbReference>
<comment type="caution">
    <text evidence="9">The sequence shown here is derived from an EMBL/GenBank/DDBJ whole genome shotgun (WGS) entry which is preliminary data.</text>
</comment>
<comment type="subcellular location">
    <subcellularLocation>
        <location evidence="1">Cell membrane</location>
        <topology evidence="1">Multi-pass membrane protein</topology>
    </subcellularLocation>
</comment>
<feature type="domain" description="Threonine/serine exporter-like N-terminal" evidence="8">
    <location>
        <begin position="17"/>
        <end position="259"/>
    </location>
</feature>
<evidence type="ECO:0000256" key="4">
    <source>
        <dbReference type="ARBA" id="ARBA00022989"/>
    </source>
</evidence>
<sequence>MTATPQGARRAGTELEFLARLGAAMLEAGYATEPMTQMVTACAGSFGLREVIVSGLGRVVRVECRGDDGFPQGWTVAAANLDSFDCDRMKRLKDLARTVIVDGTEPATALRLLEHADQGPKPWPWWFVTLGGALLALCIALQVGGTPAAAFAAAVILPPVSILGRGLAAAGIPRLYALAIQTPCAAALAAGAHALALITVTDSAVAIATVWVLLVPLPQLMTTAIDCVSSDNVTATARAVSALLAVAGIAIGGTVVVALSQRFPLGDPISPDLPQLPVWLVLCFSILGALGNAVFNHGGWNLFPAAAAAGLLAATVNQTLIHLANMPPVWSSPIAAIALGFAAAASSELLRLPVSALTLVGLTGALLPGLTLYQGLVIELFHVSGVSYFVQTFAICAGLGAGAAGGVLLYSLGRRAA</sequence>
<name>A0ABS4QIG0_9NOCA</name>
<keyword evidence="5 7" id="KW-0472">Membrane</keyword>
<dbReference type="InterPro" id="IPR010619">
    <property type="entry name" value="ThrE-like_N"/>
</dbReference>
<proteinExistence type="inferred from homology"/>
<organism evidence="9 10">
    <name type="scientific">Nocardia goodfellowii</name>
    <dbReference type="NCBI Taxonomy" id="882446"/>
    <lineage>
        <taxon>Bacteria</taxon>
        <taxon>Bacillati</taxon>
        <taxon>Actinomycetota</taxon>
        <taxon>Actinomycetes</taxon>
        <taxon>Mycobacteriales</taxon>
        <taxon>Nocardiaceae</taxon>
        <taxon>Nocardia</taxon>
    </lineage>
</organism>
<keyword evidence="10" id="KW-1185">Reference proteome</keyword>
<feature type="transmembrane region" description="Helical" evidence="7">
    <location>
        <begin position="278"/>
        <end position="295"/>
    </location>
</feature>
<protein>
    <submittedName>
        <fullName evidence="9">Uncharacterized membrane protein YjjP (DUF1212 family)</fullName>
    </submittedName>
</protein>
<feature type="transmembrane region" description="Helical" evidence="7">
    <location>
        <begin position="237"/>
        <end position="258"/>
    </location>
</feature>
<keyword evidence="2" id="KW-1003">Cell membrane</keyword>
<feature type="transmembrane region" description="Helical" evidence="7">
    <location>
        <begin position="302"/>
        <end position="324"/>
    </location>
</feature>
<dbReference type="PANTHER" id="PTHR34390:SF1">
    <property type="entry name" value="SUCCINATE TRANSPORTER SUBUNIT YJJB-RELATED"/>
    <property type="match status" value="1"/>
</dbReference>
<feature type="transmembrane region" description="Helical" evidence="7">
    <location>
        <begin position="149"/>
        <end position="168"/>
    </location>
</feature>
<reference evidence="9 10" key="1">
    <citation type="submission" date="2021-03" db="EMBL/GenBank/DDBJ databases">
        <title>Sequencing the genomes of 1000 actinobacteria strains.</title>
        <authorList>
            <person name="Klenk H.-P."/>
        </authorList>
    </citation>
    <scope>NUCLEOTIDE SEQUENCE [LARGE SCALE GENOMIC DNA]</scope>
    <source>
        <strain evidence="9 10">DSM 45516</strain>
    </source>
</reference>
<evidence type="ECO:0000256" key="3">
    <source>
        <dbReference type="ARBA" id="ARBA00022692"/>
    </source>
</evidence>
<dbReference type="EMBL" id="JAGGMR010000001">
    <property type="protein sequence ID" value="MBP2191481.1"/>
    <property type="molecule type" value="Genomic_DNA"/>
</dbReference>
<accession>A0ABS4QIG0</accession>
<feature type="transmembrane region" description="Helical" evidence="7">
    <location>
        <begin position="357"/>
        <end position="376"/>
    </location>
</feature>
<keyword evidence="3 7" id="KW-0812">Transmembrane</keyword>
<feature type="domain" description="Threonine/serine exporter-like N-terminal" evidence="8">
    <location>
        <begin position="274"/>
        <end position="408"/>
    </location>
</feature>
<evidence type="ECO:0000313" key="10">
    <source>
        <dbReference type="Proteomes" id="UP001519325"/>
    </source>
</evidence>
<feature type="transmembrane region" description="Helical" evidence="7">
    <location>
        <begin position="388"/>
        <end position="412"/>
    </location>
</feature>
<gene>
    <name evidence="9" type="ORF">BJ987_004382</name>
</gene>
<evidence type="ECO:0000259" key="8">
    <source>
        <dbReference type="Pfam" id="PF06738"/>
    </source>
</evidence>
<evidence type="ECO:0000256" key="6">
    <source>
        <dbReference type="ARBA" id="ARBA00034125"/>
    </source>
</evidence>